<dbReference type="SUPFAM" id="SSF47616">
    <property type="entry name" value="GST C-terminal domain-like"/>
    <property type="match status" value="1"/>
</dbReference>
<dbReference type="RefSeq" id="XP_050722901.1">
    <property type="nucleotide sequence ID" value="XM_050866944.1"/>
</dbReference>
<dbReference type="SFLD" id="SFLDG00363">
    <property type="entry name" value="AMPS_(cytGST):_Alpha-__Mu-__Pi"/>
    <property type="match status" value="1"/>
</dbReference>
<dbReference type="SFLD" id="SFLDS00019">
    <property type="entry name" value="Glutathione_Transferase_(cytos"/>
    <property type="match status" value="1"/>
</dbReference>
<evidence type="ECO:0000259" key="6">
    <source>
        <dbReference type="PROSITE" id="PS50405"/>
    </source>
</evidence>
<dbReference type="GO" id="GO:0004602">
    <property type="term" value="F:glutathione peroxidase activity"/>
    <property type="evidence" value="ECO:0007669"/>
    <property type="project" value="UniProtKB-ARBA"/>
</dbReference>
<dbReference type="InterPro" id="IPR036249">
    <property type="entry name" value="Thioredoxin-like_sf"/>
</dbReference>
<dbReference type="GO" id="GO:0004364">
    <property type="term" value="F:glutathione transferase activity"/>
    <property type="evidence" value="ECO:0007669"/>
    <property type="project" value="UniProtKB-EC"/>
</dbReference>
<dbReference type="FunFam" id="3.40.30.10:FF:000035">
    <property type="entry name" value="hematopoietic prostaglandin D synthase"/>
    <property type="match status" value="1"/>
</dbReference>
<accession>A0A976SHN5</accession>
<evidence type="ECO:0000256" key="1">
    <source>
        <dbReference type="ARBA" id="ARBA00012452"/>
    </source>
</evidence>
<dbReference type="EC" id="2.5.1.18" evidence="1"/>
<dbReference type="CDD" id="cd03039">
    <property type="entry name" value="GST_N_Sigma_like"/>
    <property type="match status" value="1"/>
</dbReference>
<dbReference type="GeneID" id="127001785"/>
<reference evidence="7" key="1">
    <citation type="submission" date="2022-06" db="EMBL/GenBank/DDBJ databases">
        <authorList>
            <person name="Ren Q."/>
            <person name="Jia R."/>
        </authorList>
    </citation>
    <scope>NUCLEOTIDE SEQUENCE</scope>
</reference>
<dbReference type="OrthoDB" id="414243at2759"/>
<evidence type="ECO:0000259" key="5">
    <source>
        <dbReference type="PROSITE" id="PS50404"/>
    </source>
</evidence>
<dbReference type="SUPFAM" id="SSF52833">
    <property type="entry name" value="Thioredoxin-like"/>
    <property type="match status" value="1"/>
</dbReference>
<sequence>MPQYKLVYFNLRGRGEPVRWVLAAAELQYEDVRYNKDKEWPFKKPETPYGRVPVLYVDDKPLNQSVAICRYLGRTHGLAVDDPWEAAKGDEVADAVHDLLPHAAQIIYARAANDIDRAKMLATDFSTTTLPPVLRELERRLEGREWFCGSKMTWADVFAACYLSQLAAQYEGSLDVVPRVKKLVDKVVKLPQIEKWLKERPETPM</sequence>
<dbReference type="InterPro" id="IPR004045">
    <property type="entry name" value="Glutathione_S-Trfase_N"/>
</dbReference>
<proteinExistence type="evidence at transcript level"/>
<feature type="domain" description="GST C-terminal" evidence="6">
    <location>
        <begin position="82"/>
        <end position="205"/>
    </location>
</feature>
<evidence type="ECO:0000313" key="7">
    <source>
        <dbReference type="EMBL" id="UVC41633.1"/>
    </source>
</evidence>
<dbReference type="PANTHER" id="PTHR11571">
    <property type="entry name" value="GLUTATHIONE S-TRANSFERASE"/>
    <property type="match status" value="1"/>
</dbReference>
<dbReference type="CDD" id="cd03192">
    <property type="entry name" value="GST_C_Sigma_like"/>
    <property type="match status" value="1"/>
</dbReference>
<comment type="similarity">
    <text evidence="3">Belongs to the GST superfamily. Sigma family.</text>
</comment>
<dbReference type="PROSITE" id="PS50405">
    <property type="entry name" value="GST_CTER"/>
    <property type="match status" value="1"/>
</dbReference>
<dbReference type="PROSITE" id="PS50404">
    <property type="entry name" value="GST_NTER"/>
    <property type="match status" value="1"/>
</dbReference>
<dbReference type="KEGG" id="esn:127001785"/>
<dbReference type="Pfam" id="PF02798">
    <property type="entry name" value="GST_N"/>
    <property type="match status" value="1"/>
</dbReference>
<evidence type="ECO:0000256" key="4">
    <source>
        <dbReference type="ARBA" id="ARBA00047960"/>
    </source>
</evidence>
<evidence type="ECO:0000256" key="2">
    <source>
        <dbReference type="ARBA" id="ARBA00022679"/>
    </source>
</evidence>
<protein>
    <recommendedName>
        <fullName evidence="1">glutathione transferase</fullName>
        <ecNumber evidence="1">2.5.1.18</ecNumber>
    </recommendedName>
</protein>
<dbReference type="SFLD" id="SFLDG01205">
    <property type="entry name" value="AMPS.1"/>
    <property type="match status" value="1"/>
</dbReference>
<organism evidence="7">
    <name type="scientific">Eriocheir sinensis</name>
    <name type="common">Chinese mitten crab</name>
    <dbReference type="NCBI Taxonomy" id="95602"/>
    <lineage>
        <taxon>Eukaryota</taxon>
        <taxon>Metazoa</taxon>
        <taxon>Ecdysozoa</taxon>
        <taxon>Arthropoda</taxon>
        <taxon>Crustacea</taxon>
        <taxon>Multicrustacea</taxon>
        <taxon>Malacostraca</taxon>
        <taxon>Eumalacostraca</taxon>
        <taxon>Eucarida</taxon>
        <taxon>Decapoda</taxon>
        <taxon>Pleocyemata</taxon>
        <taxon>Brachyura</taxon>
        <taxon>Eubrachyura</taxon>
        <taxon>Grapsoidea</taxon>
        <taxon>Varunidae</taxon>
        <taxon>Eriocheir</taxon>
    </lineage>
</organism>
<dbReference type="InterPro" id="IPR004046">
    <property type="entry name" value="GST_C"/>
</dbReference>
<dbReference type="EMBL" id="ON838221">
    <property type="protein sequence ID" value="UVC41633.1"/>
    <property type="molecule type" value="mRNA"/>
</dbReference>
<dbReference type="InterPro" id="IPR036282">
    <property type="entry name" value="Glutathione-S-Trfase_C_sf"/>
</dbReference>
<dbReference type="AlphaFoldDB" id="A0A976SHN5"/>
<dbReference type="Gene3D" id="1.20.1050.130">
    <property type="match status" value="1"/>
</dbReference>
<dbReference type="GO" id="GO:0006749">
    <property type="term" value="P:glutathione metabolic process"/>
    <property type="evidence" value="ECO:0007669"/>
    <property type="project" value="TreeGrafter"/>
</dbReference>
<keyword evidence="2" id="KW-0808">Transferase</keyword>
<dbReference type="InterPro" id="IPR010987">
    <property type="entry name" value="Glutathione-S-Trfase_C-like"/>
</dbReference>
<dbReference type="InterPro" id="IPR050213">
    <property type="entry name" value="GST_superfamily"/>
</dbReference>
<evidence type="ECO:0000256" key="3">
    <source>
        <dbReference type="ARBA" id="ARBA00038317"/>
    </source>
</evidence>
<name>A0A976SHN5_ERISI</name>
<comment type="catalytic activity">
    <reaction evidence="4">
        <text>RX + glutathione = an S-substituted glutathione + a halide anion + H(+)</text>
        <dbReference type="Rhea" id="RHEA:16437"/>
        <dbReference type="ChEBI" id="CHEBI:15378"/>
        <dbReference type="ChEBI" id="CHEBI:16042"/>
        <dbReference type="ChEBI" id="CHEBI:17792"/>
        <dbReference type="ChEBI" id="CHEBI:57925"/>
        <dbReference type="ChEBI" id="CHEBI:90779"/>
        <dbReference type="EC" id="2.5.1.18"/>
    </reaction>
</comment>
<dbReference type="PANTHER" id="PTHR11571:SF224">
    <property type="entry name" value="HEMATOPOIETIC PROSTAGLANDIN D SYNTHASE"/>
    <property type="match status" value="1"/>
</dbReference>
<dbReference type="Pfam" id="PF14497">
    <property type="entry name" value="GST_C_3"/>
    <property type="match status" value="1"/>
</dbReference>
<feature type="domain" description="GST N-terminal" evidence="5">
    <location>
        <begin position="2"/>
        <end position="80"/>
    </location>
</feature>
<dbReference type="InterPro" id="IPR040079">
    <property type="entry name" value="Glutathione_S-Trfase"/>
</dbReference>